<protein>
    <submittedName>
        <fullName evidence="1">Uncharacterized protein</fullName>
    </submittedName>
</protein>
<keyword evidence="2" id="KW-1185">Reference proteome</keyword>
<reference evidence="1" key="1">
    <citation type="submission" date="2022-12" db="EMBL/GenBank/DDBJ databases">
        <title>Draft genome assemblies for two species of Escallonia (Escalloniales).</title>
        <authorList>
            <person name="Chanderbali A."/>
            <person name="Dervinis C."/>
            <person name="Anghel I."/>
            <person name="Soltis D."/>
            <person name="Soltis P."/>
            <person name="Zapata F."/>
        </authorList>
    </citation>
    <scope>NUCLEOTIDE SEQUENCE</scope>
    <source>
        <strain evidence="1">UCBG64.0493</strain>
        <tissue evidence="1">Leaf</tissue>
    </source>
</reference>
<name>A0AA88UT86_9ASTE</name>
<sequence length="75" mass="8407">MEKDCAGVPVSQPEPQGEIQAVEVAGRRSWLRDYADKILAISFSSRAMSFRSSDRLAWLASKADMFSRIDQDGRD</sequence>
<evidence type="ECO:0000313" key="2">
    <source>
        <dbReference type="Proteomes" id="UP001188597"/>
    </source>
</evidence>
<accession>A0AA88UT86</accession>
<dbReference type="AlphaFoldDB" id="A0AA88UT86"/>
<dbReference type="Proteomes" id="UP001188597">
    <property type="component" value="Unassembled WGS sequence"/>
</dbReference>
<gene>
    <name evidence="1" type="ORF">RJ639_025151</name>
</gene>
<dbReference type="EMBL" id="JAVXUP010004831">
    <property type="protein sequence ID" value="KAK2996644.1"/>
    <property type="molecule type" value="Genomic_DNA"/>
</dbReference>
<comment type="caution">
    <text evidence="1">The sequence shown here is derived from an EMBL/GenBank/DDBJ whole genome shotgun (WGS) entry which is preliminary data.</text>
</comment>
<organism evidence="1 2">
    <name type="scientific">Escallonia herrerae</name>
    <dbReference type="NCBI Taxonomy" id="1293975"/>
    <lineage>
        <taxon>Eukaryota</taxon>
        <taxon>Viridiplantae</taxon>
        <taxon>Streptophyta</taxon>
        <taxon>Embryophyta</taxon>
        <taxon>Tracheophyta</taxon>
        <taxon>Spermatophyta</taxon>
        <taxon>Magnoliopsida</taxon>
        <taxon>eudicotyledons</taxon>
        <taxon>Gunneridae</taxon>
        <taxon>Pentapetalae</taxon>
        <taxon>asterids</taxon>
        <taxon>campanulids</taxon>
        <taxon>Escalloniales</taxon>
        <taxon>Escalloniaceae</taxon>
        <taxon>Escallonia</taxon>
    </lineage>
</organism>
<evidence type="ECO:0000313" key="1">
    <source>
        <dbReference type="EMBL" id="KAK2996644.1"/>
    </source>
</evidence>
<proteinExistence type="predicted"/>